<dbReference type="PANTHER" id="PTHR43745">
    <property type="entry name" value="NITROREDUCTASE MJ1384-RELATED"/>
    <property type="match status" value="1"/>
</dbReference>
<comment type="caution">
    <text evidence="1">The sequence shown here is derived from an EMBL/GenBank/DDBJ whole genome shotgun (WGS) entry which is preliminary data.</text>
</comment>
<dbReference type="EMBL" id="RHHN01000016">
    <property type="protein sequence ID" value="RNB58898.1"/>
    <property type="molecule type" value="Genomic_DNA"/>
</dbReference>
<organism evidence="1 2">
    <name type="scientific">Brevibacillus agri</name>
    <dbReference type="NCBI Taxonomy" id="51101"/>
    <lineage>
        <taxon>Bacteria</taxon>
        <taxon>Bacillati</taxon>
        <taxon>Bacillota</taxon>
        <taxon>Bacilli</taxon>
        <taxon>Bacillales</taxon>
        <taxon>Paenibacillaceae</taxon>
        <taxon>Brevibacillus</taxon>
    </lineage>
</organism>
<accession>A0A3M8B626</accession>
<evidence type="ECO:0000313" key="2">
    <source>
        <dbReference type="Proteomes" id="UP000276178"/>
    </source>
</evidence>
<evidence type="ECO:0000313" key="1">
    <source>
        <dbReference type="EMBL" id="RNB58898.1"/>
    </source>
</evidence>
<dbReference type="GO" id="GO:0016491">
    <property type="term" value="F:oxidoreductase activity"/>
    <property type="evidence" value="ECO:0007669"/>
    <property type="project" value="InterPro"/>
</dbReference>
<sequence>MKILRFIGSCVIVMNNISEDLLVEQRRKNDFANHLQAEVLSNSLLDQVVKMHQEGCWISEIMYEYEEELLEWMELVEFTDIIPEYYEKSFQFKIEQKTVERTRSCRTFKENWNINTDDFGIILRDSFGRFSNTLTKNYPSAGGLYPVLPLVYVFDEGVLKGISVKGCYLFHSSKNELILLKEYDEELLNLVINQINPSDRSLFSKIAIGYAIDLKRAITKYRKRGYRYALIEIGAMCQSFRETLSRFDSSLGEFCFAGFNDNALTHLSGLNARLAPVTLIQWFGERNDI</sequence>
<dbReference type="OrthoDB" id="9801593at2"/>
<dbReference type="CDD" id="cd02142">
    <property type="entry name" value="McbC_SagB-like_oxidoreductase"/>
    <property type="match status" value="1"/>
</dbReference>
<protein>
    <submittedName>
        <fullName evidence="1">SagB/ThcOx family dehydrogenase</fullName>
    </submittedName>
</protein>
<dbReference type="Proteomes" id="UP000276178">
    <property type="component" value="Unassembled WGS sequence"/>
</dbReference>
<gene>
    <name evidence="1" type="ORF">EB820_05160</name>
</gene>
<dbReference type="InterPro" id="IPR052544">
    <property type="entry name" value="Bacteriocin_Proc_Enz"/>
</dbReference>
<dbReference type="PANTHER" id="PTHR43745:SF2">
    <property type="entry name" value="NITROREDUCTASE MJ1384-RELATED"/>
    <property type="match status" value="1"/>
</dbReference>
<dbReference type="Gene3D" id="3.40.109.10">
    <property type="entry name" value="NADH Oxidase"/>
    <property type="match status" value="1"/>
</dbReference>
<dbReference type="AlphaFoldDB" id="A0A3M8B626"/>
<proteinExistence type="predicted"/>
<name>A0A3M8B626_9BACL</name>
<reference evidence="1 2" key="1">
    <citation type="submission" date="2018-10" db="EMBL/GenBank/DDBJ databases">
        <title>Phylogenomics of Brevibacillus.</title>
        <authorList>
            <person name="Dunlap C."/>
        </authorList>
    </citation>
    <scope>NUCLEOTIDE SEQUENCE [LARGE SCALE GENOMIC DNA]</scope>
    <source>
        <strain evidence="1 2">NRRL NRS 1219</strain>
    </source>
</reference>
<dbReference type="InterPro" id="IPR000415">
    <property type="entry name" value="Nitroreductase-like"/>
</dbReference>